<organism evidence="1 2">
    <name type="scientific">Teichococcus vastitatis</name>
    <dbReference type="NCBI Taxonomy" id="2307076"/>
    <lineage>
        <taxon>Bacteria</taxon>
        <taxon>Pseudomonadati</taxon>
        <taxon>Pseudomonadota</taxon>
        <taxon>Alphaproteobacteria</taxon>
        <taxon>Acetobacterales</taxon>
        <taxon>Roseomonadaceae</taxon>
        <taxon>Roseomonas</taxon>
    </lineage>
</organism>
<dbReference type="RefSeq" id="WP_120005707.1">
    <property type="nucleotide sequence ID" value="NZ_JALBUU010000004.1"/>
</dbReference>
<evidence type="ECO:0000313" key="1">
    <source>
        <dbReference type="EMBL" id="MCI0754184.1"/>
    </source>
</evidence>
<evidence type="ECO:0000313" key="2">
    <source>
        <dbReference type="Proteomes" id="UP001201985"/>
    </source>
</evidence>
<reference evidence="1 2" key="1">
    <citation type="submission" date="2022-03" db="EMBL/GenBank/DDBJ databases">
        <title>Complete genome analysis of Roseomonas KG 17.1 : a prolific producer of plant growth promoters.</title>
        <authorList>
            <person name="Saadouli I."/>
            <person name="Najjari A."/>
            <person name="Mosbah A."/>
            <person name="Ouzari H.I."/>
        </authorList>
    </citation>
    <scope>NUCLEOTIDE SEQUENCE [LARGE SCALE GENOMIC DNA]</scope>
    <source>
        <strain evidence="1 2">KG17-1</strain>
    </source>
</reference>
<dbReference type="Proteomes" id="UP001201985">
    <property type="component" value="Unassembled WGS sequence"/>
</dbReference>
<keyword evidence="2" id="KW-1185">Reference proteome</keyword>
<name>A0ABS9W4H0_9PROT</name>
<protein>
    <submittedName>
        <fullName evidence="1">Uncharacterized protein</fullName>
    </submittedName>
</protein>
<proteinExistence type="predicted"/>
<accession>A0ABS9W4H0</accession>
<gene>
    <name evidence="1" type="ORF">MON41_10490</name>
</gene>
<sequence>MAAKEQVRLSEGQRAYEAKRAAKAGVSLEKWLSMKAQDREKLAAATAKAAEPAKKQGFLARLLERAQRPIG</sequence>
<comment type="caution">
    <text evidence="1">The sequence shown here is derived from an EMBL/GenBank/DDBJ whole genome shotgun (WGS) entry which is preliminary data.</text>
</comment>
<dbReference type="EMBL" id="JALBUU010000004">
    <property type="protein sequence ID" value="MCI0754184.1"/>
    <property type="molecule type" value="Genomic_DNA"/>
</dbReference>